<dbReference type="PROSITE" id="PS50943">
    <property type="entry name" value="HTH_CROC1"/>
    <property type="match status" value="1"/>
</dbReference>
<dbReference type="PANTHER" id="PTHR46558:SF11">
    <property type="entry name" value="HTH-TYPE TRANSCRIPTIONAL REGULATOR XRE"/>
    <property type="match status" value="1"/>
</dbReference>
<reference evidence="3" key="1">
    <citation type="submission" date="2020-08" db="EMBL/GenBank/DDBJ databases">
        <title>Genome public.</title>
        <authorList>
            <person name="Liu C."/>
            <person name="Sun Q."/>
        </authorList>
    </citation>
    <scope>NUCLEOTIDE SEQUENCE</scope>
    <source>
        <strain evidence="3">BX8</strain>
    </source>
</reference>
<dbReference type="InterPro" id="IPR001387">
    <property type="entry name" value="Cro/C1-type_HTH"/>
</dbReference>
<dbReference type="EMBL" id="JACONZ010000002">
    <property type="protein sequence ID" value="MBC5580957.1"/>
    <property type="molecule type" value="Genomic_DNA"/>
</dbReference>
<gene>
    <name evidence="3" type="ORF">H8S23_05520</name>
</gene>
<dbReference type="SUPFAM" id="SSF47413">
    <property type="entry name" value="lambda repressor-like DNA-binding domains"/>
    <property type="match status" value="1"/>
</dbReference>
<evidence type="ECO:0000313" key="3">
    <source>
        <dbReference type="EMBL" id="MBC5580957.1"/>
    </source>
</evidence>
<accession>A0A923L0V2</accession>
<dbReference type="AlphaFoldDB" id="A0A923L0V2"/>
<organism evidence="3 4">
    <name type="scientific">Anaerofilum hominis</name>
    <dbReference type="NCBI Taxonomy" id="2763016"/>
    <lineage>
        <taxon>Bacteria</taxon>
        <taxon>Bacillati</taxon>
        <taxon>Bacillota</taxon>
        <taxon>Clostridia</taxon>
        <taxon>Eubacteriales</taxon>
        <taxon>Oscillospiraceae</taxon>
        <taxon>Anaerofilum</taxon>
    </lineage>
</organism>
<dbReference type="PANTHER" id="PTHR46558">
    <property type="entry name" value="TRACRIPTIONAL REGULATORY PROTEIN-RELATED-RELATED"/>
    <property type="match status" value="1"/>
</dbReference>
<proteinExistence type="predicted"/>
<evidence type="ECO:0000256" key="1">
    <source>
        <dbReference type="ARBA" id="ARBA00023125"/>
    </source>
</evidence>
<sequence>MSQDFSRIITLLRKERGITQKEAAAHLGVSQALLSHYEKGIRECGLDFVVRVADFYNVSCDYLLGRSADRSGLTLKVEDLPGPESAKDGIYRGSLLPTLNKKLIANSLNILFDKLNSCPNKGLVGEISGYLMLAVYRMFRLLYGSNPKNAPVLFSVPREVCGGYAEAEMARAAANTKAILSGQDVGLGDPVKDTGSFAMTTESLSREYPLYATSLLNLIKASELRMKGPEKKPAERRGEKG</sequence>
<dbReference type="GO" id="GO:0003677">
    <property type="term" value="F:DNA binding"/>
    <property type="evidence" value="ECO:0007669"/>
    <property type="project" value="UniProtKB-KW"/>
</dbReference>
<keyword evidence="4" id="KW-1185">Reference proteome</keyword>
<feature type="domain" description="HTH cro/C1-type" evidence="2">
    <location>
        <begin position="9"/>
        <end position="63"/>
    </location>
</feature>
<dbReference type="RefSeq" id="WP_186887333.1">
    <property type="nucleotide sequence ID" value="NZ_JACONZ010000002.1"/>
</dbReference>
<comment type="caution">
    <text evidence="3">The sequence shown here is derived from an EMBL/GenBank/DDBJ whole genome shotgun (WGS) entry which is preliminary data.</text>
</comment>
<dbReference type="Pfam" id="PF01381">
    <property type="entry name" value="HTH_3"/>
    <property type="match status" value="1"/>
</dbReference>
<name>A0A923L0V2_9FIRM</name>
<dbReference type="CDD" id="cd00093">
    <property type="entry name" value="HTH_XRE"/>
    <property type="match status" value="1"/>
</dbReference>
<keyword evidence="1" id="KW-0238">DNA-binding</keyword>
<dbReference type="SMART" id="SM00530">
    <property type="entry name" value="HTH_XRE"/>
    <property type="match status" value="1"/>
</dbReference>
<dbReference type="Gene3D" id="1.10.260.40">
    <property type="entry name" value="lambda repressor-like DNA-binding domains"/>
    <property type="match status" value="1"/>
</dbReference>
<evidence type="ECO:0000313" key="4">
    <source>
        <dbReference type="Proteomes" id="UP000659630"/>
    </source>
</evidence>
<protein>
    <submittedName>
        <fullName evidence="3">Helix-turn-helix transcriptional regulator</fullName>
    </submittedName>
</protein>
<evidence type="ECO:0000259" key="2">
    <source>
        <dbReference type="PROSITE" id="PS50943"/>
    </source>
</evidence>
<dbReference type="InterPro" id="IPR010982">
    <property type="entry name" value="Lambda_DNA-bd_dom_sf"/>
</dbReference>
<dbReference type="Proteomes" id="UP000659630">
    <property type="component" value="Unassembled WGS sequence"/>
</dbReference>